<protein>
    <recommendedName>
        <fullName evidence="4 11">Guanylate kinase</fullName>
        <ecNumber evidence="3 11">2.7.4.8</ecNumber>
    </recommendedName>
    <alternativeName>
        <fullName evidence="10 11">GMP kinase</fullName>
    </alternativeName>
</protein>
<dbReference type="CDD" id="cd00071">
    <property type="entry name" value="GMPK"/>
    <property type="match status" value="1"/>
</dbReference>
<evidence type="ECO:0000256" key="6">
    <source>
        <dbReference type="ARBA" id="ARBA00022679"/>
    </source>
</evidence>
<keyword evidence="5 11" id="KW-0963">Cytoplasm</keyword>
<feature type="domain" description="Guanylate kinase-like" evidence="12">
    <location>
        <begin position="4"/>
        <end position="182"/>
    </location>
</feature>
<evidence type="ECO:0000256" key="4">
    <source>
        <dbReference type="ARBA" id="ARBA00016296"/>
    </source>
</evidence>
<name>A0A839IV81_9GAMM</name>
<dbReference type="GO" id="GO:0004385">
    <property type="term" value="F:GMP kinase activity"/>
    <property type="evidence" value="ECO:0007669"/>
    <property type="project" value="UniProtKB-UniRule"/>
</dbReference>
<dbReference type="FunFam" id="3.30.63.10:FF:000002">
    <property type="entry name" value="Guanylate kinase 1"/>
    <property type="match status" value="1"/>
</dbReference>
<dbReference type="PANTHER" id="PTHR23117:SF13">
    <property type="entry name" value="GUANYLATE KINASE"/>
    <property type="match status" value="1"/>
</dbReference>
<reference evidence="13 14" key="1">
    <citation type="submission" date="2020-08" db="EMBL/GenBank/DDBJ databases">
        <title>Oceanospirillum sp. nov. isolated from marine sediment.</title>
        <authorList>
            <person name="Ji X."/>
        </authorList>
    </citation>
    <scope>NUCLEOTIDE SEQUENCE [LARGE SCALE GENOMIC DNA]</scope>
    <source>
        <strain evidence="13 14">D5</strain>
    </source>
</reference>
<evidence type="ECO:0000256" key="10">
    <source>
        <dbReference type="ARBA" id="ARBA00030128"/>
    </source>
</evidence>
<evidence type="ECO:0000259" key="12">
    <source>
        <dbReference type="PROSITE" id="PS50052"/>
    </source>
</evidence>
<comment type="function">
    <text evidence="11">Essential for recycling GMP and indirectly, cGMP.</text>
</comment>
<evidence type="ECO:0000256" key="1">
    <source>
        <dbReference type="ARBA" id="ARBA00004496"/>
    </source>
</evidence>
<evidence type="ECO:0000313" key="14">
    <source>
        <dbReference type="Proteomes" id="UP000565262"/>
    </source>
</evidence>
<dbReference type="InterPro" id="IPR017665">
    <property type="entry name" value="Guanylate_kinase"/>
</dbReference>
<evidence type="ECO:0000256" key="9">
    <source>
        <dbReference type="ARBA" id="ARBA00022840"/>
    </source>
</evidence>
<gene>
    <name evidence="11 13" type="primary">gmk</name>
    <name evidence="13" type="ORF">H4O21_17375</name>
</gene>
<dbReference type="Gene3D" id="3.30.63.10">
    <property type="entry name" value="Guanylate Kinase phosphate binding domain"/>
    <property type="match status" value="1"/>
</dbReference>
<evidence type="ECO:0000256" key="7">
    <source>
        <dbReference type="ARBA" id="ARBA00022741"/>
    </source>
</evidence>
<dbReference type="AlphaFoldDB" id="A0A839IV81"/>
<dbReference type="SUPFAM" id="SSF52540">
    <property type="entry name" value="P-loop containing nucleoside triphosphate hydrolases"/>
    <property type="match status" value="1"/>
</dbReference>
<keyword evidence="8 11" id="KW-0418">Kinase</keyword>
<dbReference type="PROSITE" id="PS50052">
    <property type="entry name" value="GUANYLATE_KINASE_2"/>
    <property type="match status" value="1"/>
</dbReference>
<comment type="caution">
    <text evidence="13">The sequence shown here is derived from an EMBL/GenBank/DDBJ whole genome shotgun (WGS) entry which is preliminary data.</text>
</comment>
<evidence type="ECO:0000313" key="13">
    <source>
        <dbReference type="EMBL" id="MBB1488379.1"/>
    </source>
</evidence>
<dbReference type="Gene3D" id="3.40.50.300">
    <property type="entry name" value="P-loop containing nucleotide triphosphate hydrolases"/>
    <property type="match status" value="2"/>
</dbReference>
<evidence type="ECO:0000256" key="2">
    <source>
        <dbReference type="ARBA" id="ARBA00005790"/>
    </source>
</evidence>
<dbReference type="Proteomes" id="UP000565262">
    <property type="component" value="Unassembled WGS sequence"/>
</dbReference>
<dbReference type="PROSITE" id="PS00856">
    <property type="entry name" value="GUANYLATE_KINASE_1"/>
    <property type="match status" value="1"/>
</dbReference>
<proteinExistence type="inferred from homology"/>
<dbReference type="FunFam" id="3.40.50.300:FF:000084">
    <property type="entry name" value="Guanylate kinase"/>
    <property type="match status" value="1"/>
</dbReference>
<feature type="binding site" evidence="11">
    <location>
        <begin position="11"/>
        <end position="18"/>
    </location>
    <ligand>
        <name>ATP</name>
        <dbReference type="ChEBI" id="CHEBI:30616"/>
    </ligand>
</feature>
<organism evidence="13 14">
    <name type="scientific">Oceanospirillum sediminis</name>
    <dbReference type="NCBI Taxonomy" id="2760088"/>
    <lineage>
        <taxon>Bacteria</taxon>
        <taxon>Pseudomonadati</taxon>
        <taxon>Pseudomonadota</taxon>
        <taxon>Gammaproteobacteria</taxon>
        <taxon>Oceanospirillales</taxon>
        <taxon>Oceanospirillaceae</taxon>
        <taxon>Oceanospirillum</taxon>
    </lineage>
</organism>
<dbReference type="GO" id="GO:0005524">
    <property type="term" value="F:ATP binding"/>
    <property type="evidence" value="ECO:0007669"/>
    <property type="project" value="UniProtKB-UniRule"/>
</dbReference>
<comment type="subcellular location">
    <subcellularLocation>
        <location evidence="1 11">Cytoplasm</location>
    </subcellularLocation>
</comment>
<dbReference type="SMART" id="SM00072">
    <property type="entry name" value="GuKc"/>
    <property type="match status" value="1"/>
</dbReference>
<evidence type="ECO:0000256" key="11">
    <source>
        <dbReference type="HAMAP-Rule" id="MF_00328"/>
    </source>
</evidence>
<dbReference type="InterPro" id="IPR008145">
    <property type="entry name" value="GK/Ca_channel_bsu"/>
</dbReference>
<dbReference type="EMBL" id="JACJFM010000027">
    <property type="protein sequence ID" value="MBB1488379.1"/>
    <property type="molecule type" value="Genomic_DNA"/>
</dbReference>
<keyword evidence="14" id="KW-1185">Reference proteome</keyword>
<keyword evidence="7 11" id="KW-0547">Nucleotide-binding</keyword>
<dbReference type="InterPro" id="IPR027417">
    <property type="entry name" value="P-loop_NTPase"/>
</dbReference>
<dbReference type="EC" id="2.7.4.8" evidence="3 11"/>
<dbReference type="PANTHER" id="PTHR23117">
    <property type="entry name" value="GUANYLATE KINASE-RELATED"/>
    <property type="match status" value="1"/>
</dbReference>
<evidence type="ECO:0000256" key="3">
    <source>
        <dbReference type="ARBA" id="ARBA00012961"/>
    </source>
</evidence>
<dbReference type="InterPro" id="IPR020590">
    <property type="entry name" value="Guanylate_kinase_CS"/>
</dbReference>
<evidence type="ECO:0000256" key="5">
    <source>
        <dbReference type="ARBA" id="ARBA00022490"/>
    </source>
</evidence>
<dbReference type="GO" id="GO:0005829">
    <property type="term" value="C:cytosol"/>
    <property type="evidence" value="ECO:0007669"/>
    <property type="project" value="TreeGrafter"/>
</dbReference>
<dbReference type="InterPro" id="IPR008144">
    <property type="entry name" value="Guanylate_kin-like_dom"/>
</dbReference>
<sequence length="207" mass="23037">MSQGTLYILSAPSGAGKSSLVSALLDQTDAIKVSVSHTTRAPRPGEKDGVNYNFVSVDQFKALIADNAFLEHAEVFGNFYGTSRLWLEDQLSQGIDIILEIDWQGAQQVRKLMPETAGIFILPPSREELQKRLDNRGQDSAEIIAGRMAEAISEMSHYNEYDYVIINDDFDQALAELKAVIIAQRQKLTCQQARHGKLLTDLLSENH</sequence>
<comment type="similarity">
    <text evidence="2 11">Belongs to the guanylate kinase family.</text>
</comment>
<comment type="catalytic activity">
    <reaction evidence="11">
        <text>GMP + ATP = GDP + ADP</text>
        <dbReference type="Rhea" id="RHEA:20780"/>
        <dbReference type="ChEBI" id="CHEBI:30616"/>
        <dbReference type="ChEBI" id="CHEBI:58115"/>
        <dbReference type="ChEBI" id="CHEBI:58189"/>
        <dbReference type="ChEBI" id="CHEBI:456216"/>
        <dbReference type="EC" id="2.7.4.8"/>
    </reaction>
</comment>
<keyword evidence="6 11" id="KW-0808">Transferase</keyword>
<evidence type="ECO:0000256" key="8">
    <source>
        <dbReference type="ARBA" id="ARBA00022777"/>
    </source>
</evidence>
<accession>A0A839IV81</accession>
<dbReference type="RefSeq" id="WP_182810149.1">
    <property type="nucleotide sequence ID" value="NZ_JACJFM010000027.1"/>
</dbReference>
<dbReference type="HAMAP" id="MF_00328">
    <property type="entry name" value="Guanylate_kinase"/>
    <property type="match status" value="1"/>
</dbReference>
<dbReference type="NCBIfam" id="TIGR03263">
    <property type="entry name" value="guanyl_kin"/>
    <property type="match status" value="1"/>
</dbReference>
<keyword evidence="9 11" id="KW-0067">ATP-binding</keyword>
<dbReference type="Pfam" id="PF00625">
    <property type="entry name" value="Guanylate_kin"/>
    <property type="match status" value="1"/>
</dbReference>